<name>A0ABX6GEA1_9BACI</name>
<evidence type="ECO:0000313" key="2">
    <source>
        <dbReference type="Proteomes" id="UP000440820"/>
    </source>
</evidence>
<organism evidence="1 2">
    <name type="scientific">Bacillus toyonensis</name>
    <dbReference type="NCBI Taxonomy" id="155322"/>
    <lineage>
        <taxon>Bacteria</taxon>
        <taxon>Bacillati</taxon>
        <taxon>Bacillota</taxon>
        <taxon>Bacilli</taxon>
        <taxon>Bacillales</taxon>
        <taxon>Bacillaceae</taxon>
        <taxon>Bacillus</taxon>
        <taxon>Bacillus cereus group</taxon>
    </lineage>
</organism>
<dbReference type="EMBL" id="CP047044">
    <property type="protein sequence ID" value="QHA18321.1"/>
    <property type="molecule type" value="Genomic_DNA"/>
</dbReference>
<protein>
    <submittedName>
        <fullName evidence="1">Uncharacterized protein</fullName>
    </submittedName>
</protein>
<reference evidence="1 2" key="1">
    <citation type="submission" date="2019-12" db="EMBL/GenBank/DDBJ databases">
        <title>Bacillus toyonensis BV-17 genome.</title>
        <authorList>
            <person name="Chen J."/>
        </authorList>
    </citation>
    <scope>NUCLEOTIDE SEQUENCE [LARGE SCALE GENOMIC DNA]</scope>
    <source>
        <strain evidence="1 2">BV-17</strain>
    </source>
</reference>
<gene>
    <name evidence="1" type="ORF">GPA05_15310</name>
</gene>
<keyword evidence="2" id="KW-1185">Reference proteome</keyword>
<dbReference type="Proteomes" id="UP000440820">
    <property type="component" value="Chromosome"/>
</dbReference>
<accession>A0ABX6GEA1</accession>
<sequence>MLDTFIVRSLLDPASTLILGWFKFCSGEI</sequence>
<proteinExistence type="predicted"/>
<evidence type="ECO:0000313" key="1">
    <source>
        <dbReference type="EMBL" id="QHA18321.1"/>
    </source>
</evidence>